<proteinExistence type="predicted"/>
<name>A0ACB9D0H3_CICIN</name>
<accession>A0ACB9D0H3</accession>
<protein>
    <submittedName>
        <fullName evidence="1">Uncharacterized protein</fullName>
    </submittedName>
</protein>
<dbReference type="Proteomes" id="UP001055811">
    <property type="component" value="Linkage Group LG05"/>
</dbReference>
<comment type="caution">
    <text evidence="1">The sequence shown here is derived from an EMBL/GenBank/DDBJ whole genome shotgun (WGS) entry which is preliminary data.</text>
</comment>
<dbReference type="EMBL" id="CM042013">
    <property type="protein sequence ID" value="KAI3740057.1"/>
    <property type="molecule type" value="Genomic_DNA"/>
</dbReference>
<keyword evidence="2" id="KW-1185">Reference proteome</keyword>
<reference evidence="1 2" key="2">
    <citation type="journal article" date="2022" name="Mol. Ecol. Resour.">
        <title>The genomes of chicory, endive, great burdock and yacon provide insights into Asteraceae paleo-polyploidization history and plant inulin production.</title>
        <authorList>
            <person name="Fan W."/>
            <person name="Wang S."/>
            <person name="Wang H."/>
            <person name="Wang A."/>
            <person name="Jiang F."/>
            <person name="Liu H."/>
            <person name="Zhao H."/>
            <person name="Xu D."/>
            <person name="Zhang Y."/>
        </authorList>
    </citation>
    <scope>NUCLEOTIDE SEQUENCE [LARGE SCALE GENOMIC DNA]</scope>
    <source>
        <strain evidence="2">cv. Punajuju</strain>
        <tissue evidence="1">Leaves</tissue>
    </source>
</reference>
<evidence type="ECO:0000313" key="2">
    <source>
        <dbReference type="Proteomes" id="UP001055811"/>
    </source>
</evidence>
<evidence type="ECO:0000313" key="1">
    <source>
        <dbReference type="EMBL" id="KAI3740057.1"/>
    </source>
</evidence>
<reference evidence="2" key="1">
    <citation type="journal article" date="2022" name="Mol. Ecol. Resour.">
        <title>The genomes of chicory, endive, great burdock and yacon provide insights into Asteraceae palaeo-polyploidization history and plant inulin production.</title>
        <authorList>
            <person name="Fan W."/>
            <person name="Wang S."/>
            <person name="Wang H."/>
            <person name="Wang A."/>
            <person name="Jiang F."/>
            <person name="Liu H."/>
            <person name="Zhao H."/>
            <person name="Xu D."/>
            <person name="Zhang Y."/>
        </authorList>
    </citation>
    <scope>NUCLEOTIDE SEQUENCE [LARGE SCALE GENOMIC DNA]</scope>
    <source>
        <strain evidence="2">cv. Punajuju</strain>
    </source>
</reference>
<sequence>MSITNDKDMKRIKEIGLRIYFKSAPLTSSDLLPPLSPLSSILKSNPNLPSVVPRNFTKISKDQFER</sequence>
<organism evidence="1 2">
    <name type="scientific">Cichorium intybus</name>
    <name type="common">Chicory</name>
    <dbReference type="NCBI Taxonomy" id="13427"/>
    <lineage>
        <taxon>Eukaryota</taxon>
        <taxon>Viridiplantae</taxon>
        <taxon>Streptophyta</taxon>
        <taxon>Embryophyta</taxon>
        <taxon>Tracheophyta</taxon>
        <taxon>Spermatophyta</taxon>
        <taxon>Magnoliopsida</taxon>
        <taxon>eudicotyledons</taxon>
        <taxon>Gunneridae</taxon>
        <taxon>Pentapetalae</taxon>
        <taxon>asterids</taxon>
        <taxon>campanulids</taxon>
        <taxon>Asterales</taxon>
        <taxon>Asteraceae</taxon>
        <taxon>Cichorioideae</taxon>
        <taxon>Cichorieae</taxon>
        <taxon>Cichoriinae</taxon>
        <taxon>Cichorium</taxon>
    </lineage>
</organism>
<gene>
    <name evidence="1" type="ORF">L2E82_30474</name>
</gene>